<organism evidence="6 7">
    <name type="scientific">Amycolatopsis echigonensis</name>
    <dbReference type="NCBI Taxonomy" id="2576905"/>
    <lineage>
        <taxon>Bacteria</taxon>
        <taxon>Bacillati</taxon>
        <taxon>Actinomycetota</taxon>
        <taxon>Actinomycetes</taxon>
        <taxon>Pseudonocardiales</taxon>
        <taxon>Pseudonocardiaceae</taxon>
        <taxon>Amycolatopsis</taxon>
    </lineage>
</organism>
<dbReference type="SUPFAM" id="SSF53720">
    <property type="entry name" value="ALDH-like"/>
    <property type="match status" value="1"/>
</dbReference>
<dbReference type="InterPro" id="IPR029510">
    <property type="entry name" value="Ald_DH_CS_GLU"/>
</dbReference>
<proteinExistence type="inferred from homology"/>
<dbReference type="Proteomes" id="UP000233750">
    <property type="component" value="Unassembled WGS sequence"/>
</dbReference>
<keyword evidence="7" id="KW-1185">Reference proteome</keyword>
<reference evidence="6 7" key="1">
    <citation type="submission" date="2017-12" db="EMBL/GenBank/DDBJ databases">
        <title>Sequencing the genomes of 1000 Actinobacteria strains.</title>
        <authorList>
            <person name="Klenk H.-P."/>
        </authorList>
    </citation>
    <scope>NUCLEOTIDE SEQUENCE [LARGE SCALE GENOMIC DNA]</scope>
    <source>
        <strain evidence="6 7">DSM 45165</strain>
    </source>
</reference>
<accession>A0A2N3WTQ1</accession>
<dbReference type="PANTHER" id="PTHR42804">
    <property type="entry name" value="ALDEHYDE DEHYDROGENASE"/>
    <property type="match status" value="1"/>
</dbReference>
<dbReference type="InterPro" id="IPR016161">
    <property type="entry name" value="Ald_DH/histidinol_DH"/>
</dbReference>
<dbReference type="RefSeq" id="WP_101439992.1">
    <property type="nucleotide sequence ID" value="NZ_PJMY01000003.1"/>
</dbReference>
<feature type="active site" evidence="3">
    <location>
        <position position="266"/>
    </location>
</feature>
<dbReference type="GO" id="GO:0016620">
    <property type="term" value="F:oxidoreductase activity, acting on the aldehyde or oxo group of donors, NAD or NADP as acceptor"/>
    <property type="evidence" value="ECO:0007669"/>
    <property type="project" value="InterPro"/>
</dbReference>
<comment type="similarity">
    <text evidence="1 4">Belongs to the aldehyde dehydrogenase family.</text>
</comment>
<evidence type="ECO:0000313" key="6">
    <source>
        <dbReference type="EMBL" id="PKV97242.1"/>
    </source>
</evidence>
<evidence type="ECO:0000256" key="2">
    <source>
        <dbReference type="ARBA" id="ARBA00023002"/>
    </source>
</evidence>
<evidence type="ECO:0000259" key="5">
    <source>
        <dbReference type="Pfam" id="PF00171"/>
    </source>
</evidence>
<dbReference type="InterPro" id="IPR016162">
    <property type="entry name" value="Ald_DH_N"/>
</dbReference>
<dbReference type="InterPro" id="IPR015590">
    <property type="entry name" value="Aldehyde_DH_dom"/>
</dbReference>
<dbReference type="Pfam" id="PF00171">
    <property type="entry name" value="Aldedh"/>
    <property type="match status" value="1"/>
</dbReference>
<evidence type="ECO:0000256" key="4">
    <source>
        <dbReference type="RuleBase" id="RU003345"/>
    </source>
</evidence>
<dbReference type="EMBL" id="PJMY01000003">
    <property type="protein sequence ID" value="PKV97242.1"/>
    <property type="molecule type" value="Genomic_DNA"/>
</dbReference>
<dbReference type="OrthoDB" id="6882680at2"/>
<dbReference type="Gene3D" id="3.40.605.10">
    <property type="entry name" value="Aldehyde Dehydrogenase, Chain A, domain 1"/>
    <property type="match status" value="1"/>
</dbReference>
<evidence type="ECO:0000256" key="1">
    <source>
        <dbReference type="ARBA" id="ARBA00009986"/>
    </source>
</evidence>
<evidence type="ECO:0000313" key="7">
    <source>
        <dbReference type="Proteomes" id="UP000233750"/>
    </source>
</evidence>
<comment type="caution">
    <text evidence="6">The sequence shown here is derived from an EMBL/GenBank/DDBJ whole genome shotgun (WGS) entry which is preliminary data.</text>
</comment>
<protein>
    <submittedName>
        <fullName evidence="6">Betaine-aldehyde dehydrogenase</fullName>
    </submittedName>
</protein>
<dbReference type="Gene3D" id="3.40.309.10">
    <property type="entry name" value="Aldehyde Dehydrogenase, Chain A, domain 2"/>
    <property type="match status" value="1"/>
</dbReference>
<dbReference type="InterPro" id="IPR016163">
    <property type="entry name" value="Ald_DH_C"/>
</dbReference>
<gene>
    <name evidence="6" type="ORF">ATK30_8217</name>
</gene>
<dbReference type="AlphaFoldDB" id="A0A2N3WTQ1"/>
<name>A0A2N3WTQ1_9PSEU</name>
<keyword evidence="2 4" id="KW-0560">Oxidoreductase</keyword>
<evidence type="ECO:0000256" key="3">
    <source>
        <dbReference type="PROSITE-ProRule" id="PRU10007"/>
    </source>
</evidence>
<dbReference type="PANTHER" id="PTHR42804:SF1">
    <property type="entry name" value="ALDEHYDE DEHYDROGENASE-RELATED"/>
    <property type="match status" value="1"/>
</dbReference>
<dbReference type="PROSITE" id="PS00687">
    <property type="entry name" value="ALDEHYDE_DEHYDR_GLU"/>
    <property type="match status" value="1"/>
</dbReference>
<sequence>MSVVDSGEHLVVDGDLRVPHPGELLIGGKWQPSVGEEHMVVVSPATEEIVAEVAAPVAADADAAAAAAAEAFAGPWPQWPIGRRIEVCRRFCALLEERSDEIGLVWAVESGIPVRWSKTLHRFAARAAWQTALDAAEEALAPETRATPVGEVRIEREPVGPVLAVLPYNGPLATVGSKVVPALLAGAPVVLKAAPESALMMRLVAECAAAAGFPAGVLSVLAAGAEGSRRLVQDPRFEMISFTGGPATASDILRQSADLLPRTVFELGGKSPAVLLDDVALDRALRPLVAGAMSGSGQVCAALSRTVVPRSRHDEIVEALAGAYRGLRIGEPRAKDTDHGPLATRAALDRTRRAVDRAREQGATVVTGGRRPDGFDRGWYYEPTLLVGAGEQDDVVQQEVFGPVTVVQSYADEDDAVRIANGTQYGLAASVFSADPDRALAVARRIRAGSVAINTFGPTMAAPFGGVKRSGWGRECGPEGIREFTDVKQLLVG</sequence>
<feature type="domain" description="Aldehyde dehydrogenase" evidence="5">
    <location>
        <begin position="30"/>
        <end position="489"/>
    </location>
</feature>